<keyword evidence="11" id="KW-1185">Reference proteome</keyword>
<dbReference type="CDD" id="cd00130">
    <property type="entry name" value="PAS"/>
    <property type="match status" value="1"/>
</dbReference>
<evidence type="ECO:0000256" key="6">
    <source>
        <dbReference type="ARBA" id="ARBA00023163"/>
    </source>
</evidence>
<keyword evidence="5" id="KW-0238">DNA-binding</keyword>
<keyword evidence="6" id="KW-0804">Transcription</keyword>
<dbReference type="Gene3D" id="3.30.450.20">
    <property type="entry name" value="PAS domain"/>
    <property type="match status" value="1"/>
</dbReference>
<dbReference type="AlphaFoldDB" id="A0A1Y1U8I1"/>
<evidence type="ECO:0000256" key="7">
    <source>
        <dbReference type="ARBA" id="ARBA00023242"/>
    </source>
</evidence>
<feature type="compositionally biased region" description="Basic and acidic residues" evidence="8">
    <location>
        <begin position="1"/>
        <end position="33"/>
    </location>
</feature>
<dbReference type="Gene3D" id="4.10.240.10">
    <property type="entry name" value="Zn(2)-C6 fungal-type DNA-binding domain"/>
    <property type="match status" value="1"/>
</dbReference>
<dbReference type="InterPro" id="IPR001138">
    <property type="entry name" value="Zn2Cys6_DnaBD"/>
</dbReference>
<organism evidence="10 11">
    <name type="scientific">Kockovaella imperatae</name>
    <dbReference type="NCBI Taxonomy" id="4999"/>
    <lineage>
        <taxon>Eukaryota</taxon>
        <taxon>Fungi</taxon>
        <taxon>Dikarya</taxon>
        <taxon>Basidiomycota</taxon>
        <taxon>Agaricomycotina</taxon>
        <taxon>Tremellomycetes</taxon>
        <taxon>Tremellales</taxon>
        <taxon>Cuniculitremaceae</taxon>
        <taxon>Kockovaella</taxon>
    </lineage>
</organism>
<dbReference type="Proteomes" id="UP000193218">
    <property type="component" value="Unassembled WGS sequence"/>
</dbReference>
<keyword evidence="4" id="KW-0805">Transcription regulation</keyword>
<evidence type="ECO:0000256" key="2">
    <source>
        <dbReference type="ARBA" id="ARBA00022723"/>
    </source>
</evidence>
<proteinExistence type="predicted"/>
<accession>A0A1Y1U8I1</accession>
<evidence type="ECO:0000313" key="11">
    <source>
        <dbReference type="Proteomes" id="UP000193218"/>
    </source>
</evidence>
<dbReference type="RefSeq" id="XP_021867760.1">
    <property type="nucleotide sequence ID" value="XM_022017277.1"/>
</dbReference>
<feature type="compositionally biased region" description="Low complexity" evidence="8">
    <location>
        <begin position="78"/>
        <end position="89"/>
    </location>
</feature>
<dbReference type="GeneID" id="33559086"/>
<dbReference type="GO" id="GO:0005634">
    <property type="term" value="C:nucleus"/>
    <property type="evidence" value="ECO:0007669"/>
    <property type="project" value="UniProtKB-SubCell"/>
</dbReference>
<comment type="subcellular location">
    <subcellularLocation>
        <location evidence="1">Nucleus</location>
    </subcellularLocation>
</comment>
<dbReference type="PROSITE" id="PS50048">
    <property type="entry name" value="ZN2_CY6_FUNGAL_2"/>
    <property type="match status" value="1"/>
</dbReference>
<dbReference type="GO" id="GO:0000981">
    <property type="term" value="F:DNA-binding transcription factor activity, RNA polymerase II-specific"/>
    <property type="evidence" value="ECO:0007669"/>
    <property type="project" value="InterPro"/>
</dbReference>
<dbReference type="InterPro" id="IPR056751">
    <property type="entry name" value="PAS_13"/>
</dbReference>
<dbReference type="Pfam" id="PF24990">
    <property type="entry name" value="PAS_13"/>
    <property type="match status" value="1"/>
</dbReference>
<reference evidence="10 11" key="1">
    <citation type="submission" date="2017-03" db="EMBL/GenBank/DDBJ databases">
        <title>Widespread Adenine N6-methylation of Active Genes in Fungi.</title>
        <authorList>
            <consortium name="DOE Joint Genome Institute"/>
            <person name="Mondo S.J."/>
            <person name="Dannebaum R.O."/>
            <person name="Kuo R.C."/>
            <person name="Louie K.B."/>
            <person name="Bewick A.J."/>
            <person name="Labutti K."/>
            <person name="Haridas S."/>
            <person name="Kuo A."/>
            <person name="Salamov A."/>
            <person name="Ahrendt S.R."/>
            <person name="Lau R."/>
            <person name="Bowen B.P."/>
            <person name="Lipzen A."/>
            <person name="Sullivan W."/>
            <person name="Andreopoulos W.B."/>
            <person name="Clum A."/>
            <person name="Lindquist E."/>
            <person name="Daum C."/>
            <person name="Northen T.R."/>
            <person name="Ramamoorthy G."/>
            <person name="Schmitz R.J."/>
            <person name="Gryganskyi A."/>
            <person name="Culley D."/>
            <person name="Magnuson J."/>
            <person name="James T.Y."/>
            <person name="O'Malley M.A."/>
            <person name="Stajich J.E."/>
            <person name="Spatafora J.W."/>
            <person name="Visel A."/>
            <person name="Grigoriev I.V."/>
        </authorList>
    </citation>
    <scope>NUCLEOTIDE SEQUENCE [LARGE SCALE GENOMIC DNA]</scope>
    <source>
        <strain evidence="10 11">NRRL Y-17943</strain>
    </source>
</reference>
<evidence type="ECO:0000256" key="5">
    <source>
        <dbReference type="ARBA" id="ARBA00023125"/>
    </source>
</evidence>
<feature type="compositionally biased region" description="Polar residues" evidence="8">
    <location>
        <begin position="218"/>
        <end position="231"/>
    </location>
</feature>
<keyword evidence="2" id="KW-0479">Metal-binding</keyword>
<dbReference type="PROSITE" id="PS00463">
    <property type="entry name" value="ZN2_CY6_FUNGAL_1"/>
    <property type="match status" value="1"/>
</dbReference>
<feature type="region of interest" description="Disordered" evidence="8">
    <location>
        <begin position="77"/>
        <end position="160"/>
    </location>
</feature>
<gene>
    <name evidence="10" type="ORF">BD324DRAFT_639734</name>
</gene>
<feature type="domain" description="Zn(2)-C6 fungal-type" evidence="9">
    <location>
        <begin position="45"/>
        <end position="76"/>
    </location>
</feature>
<dbReference type="InterPro" id="IPR053045">
    <property type="entry name" value="Zinc_cluster_trans_reg"/>
</dbReference>
<feature type="compositionally biased region" description="Polar residues" evidence="8">
    <location>
        <begin position="333"/>
        <end position="348"/>
    </location>
</feature>
<dbReference type="CDD" id="cd00067">
    <property type="entry name" value="GAL4"/>
    <property type="match status" value="1"/>
</dbReference>
<protein>
    <recommendedName>
        <fullName evidence="9">Zn(2)-C6 fungal-type domain-containing protein</fullName>
    </recommendedName>
</protein>
<dbReference type="InParanoid" id="A0A1Y1U8I1"/>
<sequence length="575" mass="62790">MKIEHLDDGHSGESEGEGSRRANGRGHDGEDGHRKKRTKRSSGKACVYCRRSHMVCEGGRPCERCIRREIAHLCRDVSPQARRPSSPSQDRTVSPQHQPPADTPSQQSEPVTSLPNTLYSDPNFPPAWPLLPDTAGPVSFGTQANGNTVEKTSSGPYSARNDDMTEFGALTKFMGDLGAPHVPGGLLDMLAFISRGGSLNNNNTFSDGALEEPIETPQVESGPSTGVTSRETYAPFNLPRSEPLSRSGNNSGKGKGKETNTPLAGISRMERYFLAAADQPSGPRASRLAQVIKAKYDAGLLKPYDYIKGYERMNKWMDSGRAAPKADSVAGSAPSSPQKNGGSRNRPSVTPILGPKYGSSISAESRRRILTALNGFRPKFRQIAQTLTDVDLVFVEEAMERWMLEYDRLFASIHTPSCIWRRTGEIQKANQEFANVTGIPASMFRGGQLCVYELMDEDSAVRYWERYAKIAFDSGQRSLTTSCILKIPVSLTRSRWVRSSATPLSHNGKLAASTNVDFALPQPMISDRPGGDVGSGVASDTGIEDYRLIKCCFSVTIRRDAWGVPVAIMGQWIPI</sequence>
<dbReference type="InterPro" id="IPR035965">
    <property type="entry name" value="PAS-like_dom_sf"/>
</dbReference>
<name>A0A1Y1U8I1_9TREE</name>
<keyword evidence="7" id="KW-0539">Nucleus</keyword>
<dbReference type="EMBL" id="NBSH01000021">
    <property type="protein sequence ID" value="ORX33425.1"/>
    <property type="molecule type" value="Genomic_DNA"/>
</dbReference>
<dbReference type="STRING" id="4999.A0A1Y1U8I1"/>
<feature type="region of interest" description="Disordered" evidence="8">
    <location>
        <begin position="214"/>
        <end position="262"/>
    </location>
</feature>
<evidence type="ECO:0000256" key="8">
    <source>
        <dbReference type="SAM" id="MobiDB-lite"/>
    </source>
</evidence>
<dbReference type="SMART" id="SM00066">
    <property type="entry name" value="GAL4"/>
    <property type="match status" value="1"/>
</dbReference>
<evidence type="ECO:0000256" key="4">
    <source>
        <dbReference type="ARBA" id="ARBA00023015"/>
    </source>
</evidence>
<dbReference type="SUPFAM" id="SSF57701">
    <property type="entry name" value="Zn2/Cys6 DNA-binding domain"/>
    <property type="match status" value="1"/>
</dbReference>
<dbReference type="InterPro" id="IPR036864">
    <property type="entry name" value="Zn2-C6_fun-type_DNA-bd_sf"/>
</dbReference>
<evidence type="ECO:0000256" key="3">
    <source>
        <dbReference type="ARBA" id="ARBA00022833"/>
    </source>
</evidence>
<comment type="caution">
    <text evidence="10">The sequence shown here is derived from an EMBL/GenBank/DDBJ whole genome shotgun (WGS) entry which is preliminary data.</text>
</comment>
<keyword evidence="3" id="KW-0862">Zinc</keyword>
<dbReference type="GO" id="GO:0000977">
    <property type="term" value="F:RNA polymerase II transcription regulatory region sequence-specific DNA binding"/>
    <property type="evidence" value="ECO:0007669"/>
    <property type="project" value="TreeGrafter"/>
</dbReference>
<dbReference type="InterPro" id="IPR000014">
    <property type="entry name" value="PAS"/>
</dbReference>
<evidence type="ECO:0000256" key="1">
    <source>
        <dbReference type="ARBA" id="ARBA00004123"/>
    </source>
</evidence>
<feature type="compositionally biased region" description="Polar residues" evidence="8">
    <location>
        <begin position="140"/>
        <end position="156"/>
    </location>
</feature>
<dbReference type="GO" id="GO:0008270">
    <property type="term" value="F:zinc ion binding"/>
    <property type="evidence" value="ECO:0007669"/>
    <property type="project" value="InterPro"/>
</dbReference>
<feature type="region of interest" description="Disordered" evidence="8">
    <location>
        <begin position="322"/>
        <end position="359"/>
    </location>
</feature>
<dbReference type="SUPFAM" id="SSF55785">
    <property type="entry name" value="PYP-like sensor domain (PAS domain)"/>
    <property type="match status" value="1"/>
</dbReference>
<dbReference type="OrthoDB" id="65716at2759"/>
<dbReference type="PANTHER" id="PTHR31986">
    <property type="entry name" value="REGULATOR OF DRUG SENSITIVITY 2"/>
    <property type="match status" value="1"/>
</dbReference>
<evidence type="ECO:0000313" key="10">
    <source>
        <dbReference type="EMBL" id="ORX33425.1"/>
    </source>
</evidence>
<feature type="region of interest" description="Disordered" evidence="8">
    <location>
        <begin position="1"/>
        <end position="43"/>
    </location>
</feature>
<dbReference type="PANTHER" id="PTHR31986:SF7">
    <property type="entry name" value="REGULATOR OF DRUG SENSITIVITY 2"/>
    <property type="match status" value="1"/>
</dbReference>
<evidence type="ECO:0000259" key="9">
    <source>
        <dbReference type="PROSITE" id="PS50048"/>
    </source>
</evidence>
<feature type="compositionally biased region" description="Polar residues" evidence="8">
    <location>
        <begin position="103"/>
        <end position="120"/>
    </location>
</feature>